<dbReference type="Pfam" id="PF02481">
    <property type="entry name" value="DNA_processg_A"/>
    <property type="match status" value="1"/>
</dbReference>
<evidence type="ECO:0008006" key="6">
    <source>
        <dbReference type="Google" id="ProtNLM"/>
    </source>
</evidence>
<dbReference type="PANTHER" id="PTHR43022">
    <property type="entry name" value="PROTEIN SMF"/>
    <property type="match status" value="1"/>
</dbReference>
<proteinExistence type="inferred from homology"/>
<dbReference type="SUPFAM" id="SSF102405">
    <property type="entry name" value="MCP/YpsA-like"/>
    <property type="match status" value="1"/>
</dbReference>
<dbReference type="InterPro" id="IPR057666">
    <property type="entry name" value="DrpA_SLOG"/>
</dbReference>
<protein>
    <recommendedName>
        <fullName evidence="6">DprA winged helix domain-containing protein</fullName>
    </recommendedName>
</protein>
<dbReference type="Pfam" id="PF17782">
    <property type="entry name" value="WHD_DprA"/>
    <property type="match status" value="1"/>
</dbReference>
<sequence>MQQNIDMREKSDIIDKLYKAWNLNRLNKLYDYLVKNDINTVTVNDIQYPDKLRNLTDYPYMLYYYGDIITANRLKSVAIVGARECTNYGIDTAAFFSRELSKNGINIVSGAARGIDAVAHKTTLQNNGFTTAVLGCGIDTVYPAENKNIYDNIKRNGCLISEFPPGTRPLSYNFPIRNRIISGLSDYILVVEAAERSGSLITASLALEMGKDVGAVPGSIFSKSSAGCNKLIRDGALTVTEIDDILPILGLPSKNINSLGGVNRIEGKSKKKIYDILSDNPMHIDDILKIVNIDITLLYELLLEMQLDDLVRCVSGDYYVKVNDI</sequence>
<dbReference type="Gene3D" id="3.40.50.450">
    <property type="match status" value="1"/>
</dbReference>
<dbReference type="AlphaFoldDB" id="A0A1V4IPS5"/>
<gene>
    <name evidence="4" type="ORF">CLORY_21010</name>
</gene>
<name>A0A1V4IPS5_9CLOT</name>
<dbReference type="PANTHER" id="PTHR43022:SF1">
    <property type="entry name" value="PROTEIN SMF"/>
    <property type="match status" value="1"/>
</dbReference>
<organism evidence="4 5">
    <name type="scientific">Clostridium oryzae</name>
    <dbReference type="NCBI Taxonomy" id="1450648"/>
    <lineage>
        <taxon>Bacteria</taxon>
        <taxon>Bacillati</taxon>
        <taxon>Bacillota</taxon>
        <taxon>Clostridia</taxon>
        <taxon>Eubacteriales</taxon>
        <taxon>Clostridiaceae</taxon>
        <taxon>Clostridium</taxon>
    </lineage>
</organism>
<evidence type="ECO:0000313" key="4">
    <source>
        <dbReference type="EMBL" id="OPJ61795.1"/>
    </source>
</evidence>
<dbReference type="NCBIfam" id="TIGR00732">
    <property type="entry name" value="dprA"/>
    <property type="match status" value="1"/>
</dbReference>
<dbReference type="InterPro" id="IPR003488">
    <property type="entry name" value="DprA"/>
</dbReference>
<dbReference type="Gene3D" id="1.10.10.10">
    <property type="entry name" value="Winged helix-like DNA-binding domain superfamily/Winged helix DNA-binding domain"/>
    <property type="match status" value="1"/>
</dbReference>
<dbReference type="STRING" id="1450648.CLORY_21010"/>
<evidence type="ECO:0000313" key="5">
    <source>
        <dbReference type="Proteomes" id="UP000190080"/>
    </source>
</evidence>
<comment type="caution">
    <text evidence="4">The sequence shown here is derived from an EMBL/GenBank/DDBJ whole genome shotgun (WGS) entry which is preliminary data.</text>
</comment>
<evidence type="ECO:0000259" key="2">
    <source>
        <dbReference type="Pfam" id="PF02481"/>
    </source>
</evidence>
<dbReference type="GO" id="GO:0009294">
    <property type="term" value="P:DNA-mediated transformation"/>
    <property type="evidence" value="ECO:0007669"/>
    <property type="project" value="InterPro"/>
</dbReference>
<dbReference type="Proteomes" id="UP000190080">
    <property type="component" value="Unassembled WGS sequence"/>
</dbReference>
<evidence type="ECO:0000259" key="3">
    <source>
        <dbReference type="Pfam" id="PF17782"/>
    </source>
</evidence>
<reference evidence="4 5" key="1">
    <citation type="submission" date="2017-03" db="EMBL/GenBank/DDBJ databases">
        <title>Genome sequence of Clostridium oryzae DSM 28571.</title>
        <authorList>
            <person name="Poehlein A."/>
            <person name="Daniel R."/>
        </authorList>
    </citation>
    <scope>NUCLEOTIDE SEQUENCE [LARGE SCALE GENOMIC DNA]</scope>
    <source>
        <strain evidence="4 5">DSM 28571</strain>
    </source>
</reference>
<dbReference type="InterPro" id="IPR036388">
    <property type="entry name" value="WH-like_DNA-bd_sf"/>
</dbReference>
<evidence type="ECO:0000256" key="1">
    <source>
        <dbReference type="ARBA" id="ARBA00006525"/>
    </source>
</evidence>
<dbReference type="InterPro" id="IPR041614">
    <property type="entry name" value="DprA_WH"/>
</dbReference>
<feature type="domain" description="DprA winged helix" evidence="3">
    <location>
        <begin position="271"/>
        <end position="316"/>
    </location>
</feature>
<comment type="similarity">
    <text evidence="1">Belongs to the DprA/Smf family.</text>
</comment>
<dbReference type="EMBL" id="MZGV01000019">
    <property type="protein sequence ID" value="OPJ61795.1"/>
    <property type="molecule type" value="Genomic_DNA"/>
</dbReference>
<accession>A0A1V4IPS5</accession>
<feature type="domain" description="Smf/DprA SLOG" evidence="2">
    <location>
        <begin position="40"/>
        <end position="246"/>
    </location>
</feature>
<keyword evidence="5" id="KW-1185">Reference proteome</keyword>